<feature type="domain" description="FAD-binding" evidence="8">
    <location>
        <begin position="9"/>
        <end position="339"/>
    </location>
</feature>
<dbReference type="GO" id="GO:0006744">
    <property type="term" value="P:ubiquinone biosynthetic process"/>
    <property type="evidence" value="ECO:0007669"/>
    <property type="project" value="UniProtKB-UniPathway"/>
</dbReference>
<evidence type="ECO:0000256" key="4">
    <source>
        <dbReference type="ARBA" id="ARBA00022630"/>
    </source>
</evidence>
<evidence type="ECO:0000256" key="6">
    <source>
        <dbReference type="ARBA" id="ARBA00023002"/>
    </source>
</evidence>
<organism evidence="9 10">
    <name type="scientific">Bradyrhizobium canariense</name>
    <dbReference type="NCBI Taxonomy" id="255045"/>
    <lineage>
        <taxon>Bacteria</taxon>
        <taxon>Pseudomonadati</taxon>
        <taxon>Pseudomonadota</taxon>
        <taxon>Alphaproteobacteria</taxon>
        <taxon>Hyphomicrobiales</taxon>
        <taxon>Nitrobacteraceae</taxon>
        <taxon>Bradyrhizobium</taxon>
    </lineage>
</organism>
<evidence type="ECO:0000259" key="8">
    <source>
        <dbReference type="Pfam" id="PF01494"/>
    </source>
</evidence>
<gene>
    <name evidence="9" type="ORF">BSZ18_22165</name>
</gene>
<dbReference type="InterPro" id="IPR010971">
    <property type="entry name" value="UbiH/COQ6"/>
</dbReference>
<dbReference type="Pfam" id="PF01494">
    <property type="entry name" value="FAD_binding_3"/>
    <property type="match status" value="1"/>
</dbReference>
<evidence type="ECO:0000256" key="3">
    <source>
        <dbReference type="ARBA" id="ARBA00005349"/>
    </source>
</evidence>
<comment type="caution">
    <text evidence="9">The sequence shown here is derived from an EMBL/GenBank/DDBJ whole genome shotgun (WGS) entry which is preliminary data.</text>
</comment>
<dbReference type="GO" id="GO:0071949">
    <property type="term" value="F:FAD binding"/>
    <property type="evidence" value="ECO:0007669"/>
    <property type="project" value="InterPro"/>
</dbReference>
<evidence type="ECO:0000313" key="9">
    <source>
        <dbReference type="EMBL" id="OSJ06334.1"/>
    </source>
</evidence>
<protein>
    <submittedName>
        <fullName evidence="9">2-octaprenyl-6-methoxyphenyl hydroxylase</fullName>
    </submittedName>
</protein>
<dbReference type="GO" id="GO:0016705">
    <property type="term" value="F:oxidoreductase activity, acting on paired donors, with incorporation or reduction of molecular oxygen"/>
    <property type="evidence" value="ECO:0007669"/>
    <property type="project" value="InterPro"/>
</dbReference>
<dbReference type="InterPro" id="IPR002938">
    <property type="entry name" value="FAD-bd"/>
</dbReference>
<sequence>MTDASTLFDAAVIGGGPAGLSAAIALAQAGARTALVARRMPYADNRTTALLGASVDLLESLDVWPRCKDKAAALEIMRLVDDTGRLFRAPEVRFSCHEIGLDAFGYNIDNRSLMLALEARAAELPGVVRFDDEAETVVIEADDVAIRTAAAQFLSARLVVGADGRHSLCREASGIAVTRRELTQTALTFNVGHARPHRNVSTEFHTPHGPCVFVPLPGDRSSVVWVSAPADAERLRGLSDEELSAAIEKQSHSILGRMTVEPGRHLFPLAIERPKSFGGDRIALVGEAAHVVPPIGAQGLNLGLGDAADIARLAGEAIASGQDPGAADVLKRYDRARRPDILSRTFAIDIANRSLLNDFLPLQPVRAVGMHLLGAIGPLRRFAMREGLTPTWRK</sequence>
<dbReference type="PANTHER" id="PTHR43876">
    <property type="entry name" value="UBIQUINONE BIOSYNTHESIS MONOOXYGENASE COQ6, MITOCHONDRIAL"/>
    <property type="match status" value="1"/>
</dbReference>
<dbReference type="InterPro" id="IPR051205">
    <property type="entry name" value="UbiH/COQ6_monooxygenase"/>
</dbReference>
<dbReference type="EMBL" id="NAFI01000179">
    <property type="protein sequence ID" value="OSJ06334.1"/>
    <property type="molecule type" value="Genomic_DNA"/>
</dbReference>
<evidence type="ECO:0000256" key="1">
    <source>
        <dbReference type="ARBA" id="ARBA00001974"/>
    </source>
</evidence>
<keyword evidence="7" id="KW-0503">Monooxygenase</keyword>
<dbReference type="NCBIfam" id="TIGR01988">
    <property type="entry name" value="Ubi-OHases"/>
    <property type="match status" value="1"/>
</dbReference>
<evidence type="ECO:0000256" key="2">
    <source>
        <dbReference type="ARBA" id="ARBA00004749"/>
    </source>
</evidence>
<comment type="pathway">
    <text evidence="2">Cofactor biosynthesis; ubiquinone biosynthesis.</text>
</comment>
<dbReference type="UniPathway" id="UPA00232"/>
<dbReference type="OrthoDB" id="9796623at2"/>
<evidence type="ECO:0000256" key="7">
    <source>
        <dbReference type="ARBA" id="ARBA00023033"/>
    </source>
</evidence>
<comment type="similarity">
    <text evidence="3">Belongs to the UbiH/COQ6 family.</text>
</comment>
<keyword evidence="5" id="KW-0274">FAD</keyword>
<dbReference type="Gene3D" id="3.50.50.60">
    <property type="entry name" value="FAD/NAD(P)-binding domain"/>
    <property type="match status" value="2"/>
</dbReference>
<dbReference type="InterPro" id="IPR036188">
    <property type="entry name" value="FAD/NAD-bd_sf"/>
</dbReference>
<proteinExistence type="inferred from homology"/>
<dbReference type="Proteomes" id="UP000193553">
    <property type="component" value="Unassembled WGS sequence"/>
</dbReference>
<name>A0A1X3GAI9_9BRAD</name>
<comment type="cofactor">
    <cofactor evidence="1">
        <name>FAD</name>
        <dbReference type="ChEBI" id="CHEBI:57692"/>
    </cofactor>
</comment>
<accession>A0A1X3GAI9</accession>
<keyword evidence="4" id="KW-0285">Flavoprotein</keyword>
<dbReference type="NCBIfam" id="NF005691">
    <property type="entry name" value="PRK07494.1"/>
    <property type="match status" value="1"/>
</dbReference>
<dbReference type="AlphaFoldDB" id="A0A1X3GAI9"/>
<dbReference type="RefSeq" id="WP_085353097.1">
    <property type="nucleotide sequence ID" value="NZ_NAEX01000188.1"/>
</dbReference>
<reference evidence="9 10" key="1">
    <citation type="submission" date="2017-03" db="EMBL/GenBank/DDBJ databases">
        <title>Whole genome sequences of fourteen strains of Bradyrhizobium canariense and one strain of Bradyrhizobium japonicum isolated from Lupinus (Papilionoideae: Genisteae) species in Algeria.</title>
        <authorList>
            <person name="Crovadore J."/>
            <person name="Chekireb D."/>
            <person name="Brachmann A."/>
            <person name="Chablais R."/>
            <person name="Cochard B."/>
            <person name="Lefort F."/>
        </authorList>
    </citation>
    <scope>NUCLEOTIDE SEQUENCE [LARGE SCALE GENOMIC DNA]</scope>
    <source>
        <strain evidence="9 10">UBMA195</strain>
    </source>
</reference>
<evidence type="ECO:0000313" key="10">
    <source>
        <dbReference type="Proteomes" id="UP000193553"/>
    </source>
</evidence>
<dbReference type="PRINTS" id="PR00420">
    <property type="entry name" value="RNGMNOXGNASE"/>
</dbReference>
<dbReference type="GO" id="GO:0004497">
    <property type="term" value="F:monooxygenase activity"/>
    <property type="evidence" value="ECO:0007669"/>
    <property type="project" value="UniProtKB-KW"/>
</dbReference>
<keyword evidence="6" id="KW-0560">Oxidoreductase</keyword>
<evidence type="ECO:0000256" key="5">
    <source>
        <dbReference type="ARBA" id="ARBA00022827"/>
    </source>
</evidence>
<dbReference type="PANTHER" id="PTHR43876:SF7">
    <property type="entry name" value="UBIQUINONE BIOSYNTHESIS MONOOXYGENASE COQ6, MITOCHONDRIAL"/>
    <property type="match status" value="1"/>
</dbReference>
<dbReference type="SUPFAM" id="SSF51905">
    <property type="entry name" value="FAD/NAD(P)-binding domain"/>
    <property type="match status" value="1"/>
</dbReference>